<keyword evidence="10" id="KW-0282">Flagellum</keyword>
<dbReference type="Proteomes" id="UP000010880">
    <property type="component" value="Chromosome"/>
</dbReference>
<organism evidence="10 11">
    <name type="scientific">Halobacteroides halobius (strain ATCC 35273 / DSM 5150 / MD-1)</name>
    <dbReference type="NCBI Taxonomy" id="748449"/>
    <lineage>
        <taxon>Bacteria</taxon>
        <taxon>Bacillati</taxon>
        <taxon>Bacillota</taxon>
        <taxon>Clostridia</taxon>
        <taxon>Halanaerobiales</taxon>
        <taxon>Halobacteroidaceae</taxon>
        <taxon>Halobacteroides</taxon>
    </lineage>
</organism>
<dbReference type="AlphaFoldDB" id="L0K8D8"/>
<dbReference type="eggNOG" id="COG1749">
    <property type="taxonomic scope" value="Bacteria"/>
</dbReference>
<evidence type="ECO:0000256" key="2">
    <source>
        <dbReference type="ARBA" id="ARBA00009677"/>
    </source>
</evidence>
<keyword evidence="11" id="KW-1185">Reference proteome</keyword>
<accession>L0K8D8</accession>
<dbReference type="GO" id="GO:0071978">
    <property type="term" value="P:bacterial-type flagellum-dependent swarming motility"/>
    <property type="evidence" value="ECO:0007669"/>
    <property type="project" value="TreeGrafter"/>
</dbReference>
<name>L0K8D8_HALHC</name>
<keyword evidence="10" id="KW-0966">Cell projection</keyword>
<dbReference type="NCBIfam" id="TIGR03506">
    <property type="entry name" value="FlgEFG_subfam"/>
    <property type="match status" value="1"/>
</dbReference>
<dbReference type="PANTHER" id="PTHR30435">
    <property type="entry name" value="FLAGELLAR PROTEIN"/>
    <property type="match status" value="1"/>
</dbReference>
<evidence type="ECO:0000256" key="5">
    <source>
        <dbReference type="RuleBase" id="RU362116"/>
    </source>
</evidence>
<dbReference type="RefSeq" id="WP_015326360.1">
    <property type="nucleotide sequence ID" value="NC_019978.1"/>
</dbReference>
<dbReference type="NCBIfam" id="TIGR02490">
    <property type="entry name" value="flgF"/>
    <property type="match status" value="1"/>
</dbReference>
<dbReference type="InterPro" id="IPR037058">
    <property type="entry name" value="Falgellar_hook_FlgE_sf"/>
</dbReference>
<feature type="domain" description="Flagellar hook protein FlgE D2" evidence="8">
    <location>
        <begin position="174"/>
        <end position="291"/>
    </location>
</feature>
<dbReference type="PATRIC" id="fig|748449.3.peg.619"/>
<dbReference type="InterPro" id="IPR037925">
    <property type="entry name" value="FlgE/F/G-like"/>
</dbReference>
<feature type="domain" description="Flagellar basal-body/hook protein C-terminal" evidence="7">
    <location>
        <begin position="366"/>
        <end position="410"/>
    </location>
</feature>
<protein>
    <recommendedName>
        <fullName evidence="3">Flagellar hook protein FlgE</fullName>
    </recommendedName>
</protein>
<dbReference type="InterPro" id="IPR012836">
    <property type="entry name" value="FlgF"/>
</dbReference>
<evidence type="ECO:0000259" key="6">
    <source>
        <dbReference type="Pfam" id="PF00460"/>
    </source>
</evidence>
<dbReference type="InterPro" id="IPR020013">
    <property type="entry name" value="Flagellar_FlgE/F/G"/>
</dbReference>
<evidence type="ECO:0000313" key="10">
    <source>
        <dbReference type="EMBL" id="AGB40634.1"/>
    </source>
</evidence>
<dbReference type="GO" id="GO:0009424">
    <property type="term" value="C:bacterial-type flagellum hook"/>
    <property type="evidence" value="ECO:0007669"/>
    <property type="project" value="TreeGrafter"/>
</dbReference>
<dbReference type="GO" id="GO:0030694">
    <property type="term" value="C:bacterial-type flagellum basal body, rod"/>
    <property type="evidence" value="ECO:0007669"/>
    <property type="project" value="InterPro"/>
</dbReference>
<keyword evidence="10" id="KW-0969">Cilium</keyword>
<dbReference type="InterPro" id="IPR053967">
    <property type="entry name" value="LlgE_F_G-like_D1"/>
</dbReference>
<keyword evidence="4 5" id="KW-0975">Bacterial flagellum</keyword>
<dbReference type="EMBL" id="CP003359">
    <property type="protein sequence ID" value="AGB40634.1"/>
    <property type="molecule type" value="Genomic_DNA"/>
</dbReference>
<dbReference type="OrthoDB" id="9804559at2"/>
<dbReference type="InterPro" id="IPR011491">
    <property type="entry name" value="FlgE_D2"/>
</dbReference>
<evidence type="ECO:0000313" key="11">
    <source>
        <dbReference type="Proteomes" id="UP000010880"/>
    </source>
</evidence>
<comment type="similarity">
    <text evidence="2 5">Belongs to the flagella basal body rod proteins family.</text>
</comment>
<evidence type="ECO:0000256" key="4">
    <source>
        <dbReference type="ARBA" id="ARBA00023143"/>
    </source>
</evidence>
<dbReference type="Gene3D" id="2.60.98.20">
    <property type="entry name" value="Flagellar hook protein FlgE"/>
    <property type="match status" value="1"/>
</dbReference>
<proteinExistence type="inferred from homology"/>
<evidence type="ECO:0000259" key="7">
    <source>
        <dbReference type="Pfam" id="PF06429"/>
    </source>
</evidence>
<dbReference type="STRING" id="748449.Halha_0661"/>
<dbReference type="HOGENOM" id="CLU_013687_2_4_9"/>
<dbReference type="PROSITE" id="PS00588">
    <property type="entry name" value="FLAGELLA_BB_ROD"/>
    <property type="match status" value="1"/>
</dbReference>
<evidence type="ECO:0000259" key="8">
    <source>
        <dbReference type="Pfam" id="PF07559"/>
    </source>
</evidence>
<dbReference type="KEGG" id="hhl:Halha_0661"/>
<dbReference type="Pfam" id="PF22692">
    <property type="entry name" value="LlgE_F_G_D1"/>
    <property type="match status" value="1"/>
</dbReference>
<dbReference type="InterPro" id="IPR019776">
    <property type="entry name" value="Flagellar_basal_body_rod_CS"/>
</dbReference>
<dbReference type="GO" id="GO:0005829">
    <property type="term" value="C:cytosol"/>
    <property type="evidence" value="ECO:0007669"/>
    <property type="project" value="TreeGrafter"/>
</dbReference>
<sequence>MLRSMYSGVSGLKAHMSKMDIIGNNIANVNTTGYKGSRATFKSMLSQTIQGASAPQNGRGGTNPMQVGLGVSLGSIDKNMSQGNLKSTGRSLDFAIQGNGFFVLSDGASDLYTRAGAMSRDKEGYLVNTVNGYRVQGWMANKQGQISTKGELEDLTLKPSIPATATDKITYSGNLNASAANGTTRTTTIPVYDSQGSKHTVEVEFEKTATANEWDYTVTSVSGATIDAGNTGTLTFDASGNLDTTAAAFINPDLEITPNNGAAAGQTINLDFSQINQFAGEMTADVDTVNGSQAGSLEDFTIGQSGVITGFYDNGQRQRIGKLALANFNNPAGLSQEGDTMFRPSNNSGAAKIGEANSGGFGALSAGTLEMSNVDLSRQFTEMITAQRGFQANSKVISTSDQILQELVNLKR</sequence>
<dbReference type="SUPFAM" id="SSF117143">
    <property type="entry name" value="Flagellar hook protein flgE"/>
    <property type="match status" value="1"/>
</dbReference>
<dbReference type="Pfam" id="PF07559">
    <property type="entry name" value="FlgE_D2"/>
    <property type="match status" value="1"/>
</dbReference>
<dbReference type="InterPro" id="IPR010930">
    <property type="entry name" value="Flg_bb/hook_C_dom"/>
</dbReference>
<gene>
    <name evidence="10" type="ordered locus">Halha_0661</name>
</gene>
<comment type="subcellular location">
    <subcellularLocation>
        <location evidence="1 5">Bacterial flagellum basal body</location>
    </subcellularLocation>
</comment>
<reference evidence="11" key="1">
    <citation type="submission" date="2012-02" db="EMBL/GenBank/DDBJ databases">
        <title>The complete genome of Halobacteroides halobius DSM 5150.</title>
        <authorList>
            <person name="Lucas S."/>
            <person name="Copeland A."/>
            <person name="Lapidus A."/>
            <person name="Glavina del Rio T."/>
            <person name="Dalin E."/>
            <person name="Tice H."/>
            <person name="Bruce D."/>
            <person name="Goodwin L."/>
            <person name="Pitluck S."/>
            <person name="Peters L."/>
            <person name="Mikhailova N."/>
            <person name="Gu W."/>
            <person name="Kyrpides N."/>
            <person name="Mavromatis K."/>
            <person name="Ivanova N."/>
            <person name="Brettin T."/>
            <person name="Detter J.C."/>
            <person name="Han C."/>
            <person name="Larimer F."/>
            <person name="Land M."/>
            <person name="Hauser L."/>
            <person name="Markowitz V."/>
            <person name="Cheng J.-F."/>
            <person name="Hugenholtz P."/>
            <person name="Woyke T."/>
            <person name="Wu D."/>
            <person name="Tindall B."/>
            <person name="Pomrenke H."/>
            <person name="Brambilla E."/>
            <person name="Klenk H.-P."/>
            <person name="Eisen J.A."/>
        </authorList>
    </citation>
    <scope>NUCLEOTIDE SEQUENCE [LARGE SCALE GENOMIC DNA]</scope>
    <source>
        <strain evidence="11">ATCC 35273 / DSM 5150 / MD-1</strain>
    </source>
</reference>
<feature type="domain" description="Flagellar hook protein FlgE/F/G-like D1" evidence="9">
    <location>
        <begin position="95"/>
        <end position="154"/>
    </location>
</feature>
<evidence type="ECO:0000256" key="1">
    <source>
        <dbReference type="ARBA" id="ARBA00004117"/>
    </source>
</evidence>
<dbReference type="InterPro" id="IPR001444">
    <property type="entry name" value="Flag_bb_rod_N"/>
</dbReference>
<dbReference type="Pfam" id="PF00460">
    <property type="entry name" value="Flg_bb_rod"/>
    <property type="match status" value="1"/>
</dbReference>
<evidence type="ECO:0000259" key="9">
    <source>
        <dbReference type="Pfam" id="PF22692"/>
    </source>
</evidence>
<dbReference type="PANTHER" id="PTHR30435:SF1">
    <property type="entry name" value="FLAGELLAR HOOK PROTEIN FLGE"/>
    <property type="match status" value="1"/>
</dbReference>
<dbReference type="Pfam" id="PF06429">
    <property type="entry name" value="Flg_bbr_C"/>
    <property type="match status" value="1"/>
</dbReference>
<feature type="domain" description="Flagellar basal body rod protein N-terminal" evidence="6">
    <location>
        <begin position="5"/>
        <end position="35"/>
    </location>
</feature>
<evidence type="ECO:0000256" key="3">
    <source>
        <dbReference type="ARBA" id="ARBA00019015"/>
    </source>
</evidence>